<keyword evidence="3" id="KW-0574">Periplasm</keyword>
<dbReference type="PANTHER" id="PTHR39210">
    <property type="entry name" value="HEPARIN-SULFATE LYASE"/>
    <property type="match status" value="1"/>
</dbReference>
<dbReference type="SUPFAM" id="SSF48230">
    <property type="entry name" value="Chondroitin AC/alginate lyase"/>
    <property type="match status" value="1"/>
</dbReference>
<dbReference type="GO" id="GO:0042597">
    <property type="term" value="C:periplasmic space"/>
    <property type="evidence" value="ECO:0007669"/>
    <property type="project" value="UniProtKB-SubCell"/>
</dbReference>
<organism evidence="9 10">
    <name type="scientific">Novosphingobium resinovorum</name>
    <dbReference type="NCBI Taxonomy" id="158500"/>
    <lineage>
        <taxon>Bacteria</taxon>
        <taxon>Pseudomonadati</taxon>
        <taxon>Pseudomonadota</taxon>
        <taxon>Alphaproteobacteria</taxon>
        <taxon>Sphingomonadales</taxon>
        <taxon>Sphingomonadaceae</taxon>
        <taxon>Novosphingobium</taxon>
    </lineage>
</organism>
<accession>A0A031JNH4</accession>
<dbReference type="PATRIC" id="fig|158500.4.peg.4737"/>
<dbReference type="Pfam" id="PF05426">
    <property type="entry name" value="Alginate_lyase"/>
    <property type="match status" value="1"/>
</dbReference>
<dbReference type="Pfam" id="PF07940">
    <property type="entry name" value="Hepar_II_III_C"/>
    <property type="match status" value="1"/>
</dbReference>
<reference evidence="9 10" key="1">
    <citation type="submission" date="2014-03" db="EMBL/GenBank/DDBJ databases">
        <title>Whole genome sequence of Novosphingobium resinovorum KF1.</title>
        <authorList>
            <person name="Gan H.M."/>
            <person name="Gan H.Y."/>
            <person name="Chew T.H."/>
            <person name="Savka M.A."/>
        </authorList>
    </citation>
    <scope>NUCLEOTIDE SEQUENCE [LARGE SCALE GENOMIC DNA]</scope>
    <source>
        <strain evidence="9 10">KF1</strain>
    </source>
</reference>
<proteinExistence type="predicted"/>
<gene>
    <name evidence="9" type="ORF">BV97_04662</name>
</gene>
<comment type="caution">
    <text evidence="9">The sequence shown here is derived from an EMBL/GenBank/DDBJ whole genome shotgun (WGS) entry which is preliminary data.</text>
</comment>
<sequence length="744" mass="80588">MIARTFFLGAALAALTPLPAFAATPADDAHPVLTDSAALSGLGAQAERYPLFAAELARVRKSVDAAMKAGIDVPVPRDPGGGATHEQHKRNYMALYGAGLLYRVTGERRYVDYARDILLAYAKLYPGLGPHPAAANEAAGRLFWQSLNDSVWLVYGIQGYDAVRDALTPQDRRTIDEQVFRRMATFLSTGSPKVFDRIHNHATWANAGVGMTGYVLRDQDLVDKALKGLDKSGKAGFLRQLDLLFSPDGYYAEGPYYQRYALQPFVIFAAAIDANEPQRRIFEYRGGVVLKAIRTSIQSTYDGYFFPFNDAMPDKSLKTEELYQAVAIGYAKTHDPALLSIAQWQGRTVLTPKGLEVARDLAAGKAKPFPFASVLLRDGPDGNDGGIAVLRDGAGAKDQVLVAKNTAQGMGHGHFDRLNWILYDNGRAIVTDYGAARFLNIEAKDGGRYLPENESWAKQTVAHNTLVVDEASQFGADWKSATATPRQLWFNGEGPAKASIAEMAGAYPGVTFRRALVQLSMEGAKSPLVLDLLRVNGGKAARYDLPLHYAGHLIDTGFALKSNLTARPVLGKANGYQHMWVDATGTPGADDGVVTWIEDGRFYSYRVATPGVTMILGEGGANDPRFNLRREPFIVQRLDGARDAAFVSLLEPHGRYDASAETTTGSESAVRSFTHRREGDVDVVTIGWRSGASTVVAVSEDTDPAHAHSLVLSGATQSWKGPVGRFEMPKTGPKTAPNTGGKSK</sequence>
<dbReference type="InterPro" id="IPR008397">
    <property type="entry name" value="Alginate_lyase_dom"/>
</dbReference>
<dbReference type="STRING" id="158500.BES08_00050"/>
<evidence type="ECO:0000256" key="3">
    <source>
        <dbReference type="ARBA" id="ARBA00022764"/>
    </source>
</evidence>
<evidence type="ECO:0000313" key="10">
    <source>
        <dbReference type="Proteomes" id="UP000024329"/>
    </source>
</evidence>
<protein>
    <submittedName>
        <fullName evidence="9">Alginate lyase</fullName>
    </submittedName>
</protein>
<dbReference type="Proteomes" id="UP000024329">
    <property type="component" value="Unassembled WGS sequence"/>
</dbReference>
<feature type="domain" description="Alginate lyase" evidence="7">
    <location>
        <begin position="73"/>
        <end position="298"/>
    </location>
</feature>
<evidence type="ECO:0000259" key="7">
    <source>
        <dbReference type="Pfam" id="PF05426"/>
    </source>
</evidence>
<dbReference type="Gene3D" id="2.70.98.70">
    <property type="match status" value="1"/>
</dbReference>
<keyword evidence="2 6" id="KW-0732">Signal</keyword>
<dbReference type="InterPro" id="IPR012480">
    <property type="entry name" value="Hepar_II_III_C"/>
</dbReference>
<comment type="subcellular location">
    <subcellularLocation>
        <location evidence="1">Periplasm</location>
    </subcellularLocation>
</comment>
<dbReference type="PANTHER" id="PTHR39210:SF1">
    <property type="entry name" value="HEPARIN-SULFATE LYASE"/>
    <property type="match status" value="1"/>
</dbReference>
<feature type="domain" description="Heparinase II/III-like C-terminal" evidence="8">
    <location>
        <begin position="377"/>
        <end position="631"/>
    </location>
</feature>
<dbReference type="Gene3D" id="1.50.10.100">
    <property type="entry name" value="Chondroitin AC/alginate lyase"/>
    <property type="match status" value="1"/>
</dbReference>
<keyword evidence="4 9" id="KW-0456">Lyase</keyword>
<evidence type="ECO:0000256" key="4">
    <source>
        <dbReference type="ARBA" id="ARBA00023239"/>
    </source>
</evidence>
<evidence type="ECO:0000256" key="6">
    <source>
        <dbReference type="SAM" id="SignalP"/>
    </source>
</evidence>
<dbReference type="GO" id="GO:0016829">
    <property type="term" value="F:lyase activity"/>
    <property type="evidence" value="ECO:0007669"/>
    <property type="project" value="UniProtKB-KW"/>
</dbReference>
<evidence type="ECO:0000256" key="2">
    <source>
        <dbReference type="ARBA" id="ARBA00022729"/>
    </source>
</evidence>
<evidence type="ECO:0000313" key="9">
    <source>
        <dbReference type="EMBL" id="EZP74924.1"/>
    </source>
</evidence>
<evidence type="ECO:0000259" key="8">
    <source>
        <dbReference type="Pfam" id="PF07940"/>
    </source>
</evidence>
<dbReference type="RefSeq" id="WP_036529216.1">
    <property type="nucleotide sequence ID" value="NZ_JFYZ01000040.1"/>
</dbReference>
<dbReference type="eggNOG" id="ENOG502Z7XC">
    <property type="taxonomic scope" value="Bacteria"/>
</dbReference>
<feature type="chain" id="PRO_5001551786" evidence="6">
    <location>
        <begin position="23"/>
        <end position="744"/>
    </location>
</feature>
<feature type="signal peptide" evidence="6">
    <location>
        <begin position="1"/>
        <end position="22"/>
    </location>
</feature>
<dbReference type="AlphaFoldDB" id="A0A031JNH4"/>
<dbReference type="InterPro" id="IPR008929">
    <property type="entry name" value="Chondroitin_lyas"/>
</dbReference>
<evidence type="ECO:0000256" key="1">
    <source>
        <dbReference type="ARBA" id="ARBA00004418"/>
    </source>
</evidence>
<name>A0A031JNH4_9SPHN</name>
<feature type="region of interest" description="Disordered" evidence="5">
    <location>
        <begin position="721"/>
        <end position="744"/>
    </location>
</feature>
<dbReference type="EMBL" id="JFYZ01000040">
    <property type="protein sequence ID" value="EZP74924.1"/>
    <property type="molecule type" value="Genomic_DNA"/>
</dbReference>
<evidence type="ECO:0000256" key="5">
    <source>
        <dbReference type="SAM" id="MobiDB-lite"/>
    </source>
</evidence>